<gene>
    <name evidence="17" type="primary">nad6</name>
</gene>
<keyword evidence="6" id="KW-0679">Respiratory chain</keyword>
<dbReference type="EMBL" id="MF497813">
    <property type="protein sequence ID" value="ASN65897.1"/>
    <property type="molecule type" value="Genomic_DNA"/>
</dbReference>
<evidence type="ECO:0000256" key="4">
    <source>
        <dbReference type="ARBA" id="ARBA00021095"/>
    </source>
</evidence>
<evidence type="ECO:0000256" key="16">
    <source>
        <dbReference type="SAM" id="Phobius"/>
    </source>
</evidence>
<evidence type="ECO:0000256" key="1">
    <source>
        <dbReference type="ARBA" id="ARBA00004225"/>
    </source>
</evidence>
<keyword evidence="12 17" id="KW-0496">Mitochondrion</keyword>
<evidence type="ECO:0000256" key="10">
    <source>
        <dbReference type="ARBA" id="ARBA00022989"/>
    </source>
</evidence>
<dbReference type="GO" id="GO:0031966">
    <property type="term" value="C:mitochondrial membrane"/>
    <property type="evidence" value="ECO:0007669"/>
    <property type="project" value="UniProtKB-SubCell"/>
</dbReference>
<evidence type="ECO:0000256" key="14">
    <source>
        <dbReference type="ARBA" id="ARBA00031019"/>
    </source>
</evidence>
<evidence type="ECO:0000256" key="9">
    <source>
        <dbReference type="ARBA" id="ARBA00022982"/>
    </source>
</evidence>
<keyword evidence="11" id="KW-0520">NAD</keyword>
<evidence type="ECO:0000256" key="12">
    <source>
        <dbReference type="ARBA" id="ARBA00023128"/>
    </source>
</evidence>
<comment type="similarity">
    <text evidence="2">Belongs to the complex I subunit 6 family.</text>
</comment>
<dbReference type="InterPro" id="IPR050269">
    <property type="entry name" value="ComplexI_Subunit6"/>
</dbReference>
<evidence type="ECO:0000256" key="8">
    <source>
        <dbReference type="ARBA" id="ARBA00022967"/>
    </source>
</evidence>
<keyword evidence="9" id="KW-0249">Electron transport</keyword>
<evidence type="ECO:0000256" key="2">
    <source>
        <dbReference type="ARBA" id="ARBA00005698"/>
    </source>
</evidence>
<evidence type="ECO:0000256" key="11">
    <source>
        <dbReference type="ARBA" id="ARBA00023027"/>
    </source>
</evidence>
<evidence type="ECO:0000256" key="13">
    <source>
        <dbReference type="ARBA" id="ARBA00023136"/>
    </source>
</evidence>
<keyword evidence="8" id="KW-1278">Translocase</keyword>
<dbReference type="PANTHER" id="PTHR11435">
    <property type="entry name" value="NADH UBIQUINONE OXIDOREDUCTASE SUBUNIT ND6"/>
    <property type="match status" value="1"/>
</dbReference>
<dbReference type="EC" id="7.1.1.2" evidence="3"/>
<feature type="transmembrane region" description="Helical" evidence="16">
    <location>
        <begin position="143"/>
        <end position="163"/>
    </location>
</feature>
<evidence type="ECO:0000256" key="3">
    <source>
        <dbReference type="ARBA" id="ARBA00012944"/>
    </source>
</evidence>
<protein>
    <recommendedName>
        <fullName evidence="4">NADH-ubiquinone oxidoreductase chain 6</fullName>
        <ecNumber evidence="3">7.1.1.2</ecNumber>
    </recommendedName>
    <alternativeName>
        <fullName evidence="14">NADH dehydrogenase subunit 6</fullName>
    </alternativeName>
</protein>
<evidence type="ECO:0000256" key="6">
    <source>
        <dbReference type="ARBA" id="ARBA00022660"/>
    </source>
</evidence>
<accession>A0A343EYS0</accession>
<keyword evidence="13 16" id="KW-0472">Membrane</keyword>
<proteinExistence type="inferred from homology"/>
<feature type="transmembrane region" description="Helical" evidence="16">
    <location>
        <begin position="12"/>
        <end position="39"/>
    </location>
</feature>
<keyword evidence="5" id="KW-0813">Transport</keyword>
<comment type="catalytic activity">
    <reaction evidence="15">
        <text>a ubiquinone + NADH + 5 H(+)(in) = a ubiquinol + NAD(+) + 4 H(+)(out)</text>
        <dbReference type="Rhea" id="RHEA:29091"/>
        <dbReference type="Rhea" id="RHEA-COMP:9565"/>
        <dbReference type="Rhea" id="RHEA-COMP:9566"/>
        <dbReference type="ChEBI" id="CHEBI:15378"/>
        <dbReference type="ChEBI" id="CHEBI:16389"/>
        <dbReference type="ChEBI" id="CHEBI:17976"/>
        <dbReference type="ChEBI" id="CHEBI:57540"/>
        <dbReference type="ChEBI" id="CHEBI:57945"/>
        <dbReference type="EC" id="7.1.1.2"/>
    </reaction>
</comment>
<comment type="subcellular location">
    <subcellularLocation>
        <location evidence="1">Mitochondrion membrane</location>
        <topology evidence="1">Multi-pass membrane protein</topology>
    </subcellularLocation>
</comment>
<feature type="transmembrane region" description="Helical" evidence="16">
    <location>
        <begin position="79"/>
        <end position="100"/>
    </location>
</feature>
<dbReference type="AlphaFoldDB" id="A0A343EYS0"/>
<name>A0A343EYS0_9CARA</name>
<dbReference type="GO" id="GO:0008137">
    <property type="term" value="F:NADH dehydrogenase (ubiquinone) activity"/>
    <property type="evidence" value="ECO:0007669"/>
    <property type="project" value="UniProtKB-EC"/>
</dbReference>
<keyword evidence="7 16" id="KW-0812">Transmembrane</keyword>
<reference evidence="17" key="1">
    <citation type="journal article" date="2017" name="Mol. Phylogenet. Evol.">
        <title>The mitogenome phylogeny of Adephaga (Coleoptera).</title>
        <authorList>
            <person name="Lopez-Lopez A."/>
            <person name="Vogler A.P."/>
        </authorList>
    </citation>
    <scope>NUCLEOTIDE SEQUENCE</scope>
</reference>
<dbReference type="PANTHER" id="PTHR11435:SF1">
    <property type="entry name" value="NADH-UBIQUINONE OXIDOREDUCTASE CHAIN 6"/>
    <property type="match status" value="1"/>
</dbReference>
<sequence length="174" mass="20580">MFLMMLLINMLASFTFLFMNHPLSMGFILLIQTILIALMSGMMTYSFWFSYMLFLIMLGGMLVLFLYMTSLASNEMFQFSMKLVYFYIIFTLLMMLMLILTDNMYMSLLLKNYNYIEIFNNIMLMKNENLITLNKIYNIPNNMITILLINYLFITLIAVVKITNINQGPLRQKI</sequence>
<organism evidence="17">
    <name type="scientific">Omus cazieri</name>
    <dbReference type="NCBI Taxonomy" id="1343352"/>
    <lineage>
        <taxon>Eukaryota</taxon>
        <taxon>Metazoa</taxon>
        <taxon>Ecdysozoa</taxon>
        <taxon>Arthropoda</taxon>
        <taxon>Hexapoda</taxon>
        <taxon>Insecta</taxon>
        <taxon>Pterygota</taxon>
        <taxon>Neoptera</taxon>
        <taxon>Endopterygota</taxon>
        <taxon>Coleoptera</taxon>
        <taxon>Adephaga</taxon>
        <taxon>Caraboidea</taxon>
        <taxon>Carabidae</taxon>
        <taxon>Cicindelinae</taxon>
        <taxon>Megacephalini</taxon>
        <taxon>Omus</taxon>
    </lineage>
</organism>
<evidence type="ECO:0000313" key="17">
    <source>
        <dbReference type="EMBL" id="ASN65897.1"/>
    </source>
</evidence>
<evidence type="ECO:0000256" key="5">
    <source>
        <dbReference type="ARBA" id="ARBA00022448"/>
    </source>
</evidence>
<geneLocation type="mitochondrion" evidence="17"/>
<keyword evidence="10 16" id="KW-1133">Transmembrane helix</keyword>
<evidence type="ECO:0000256" key="15">
    <source>
        <dbReference type="ARBA" id="ARBA00049551"/>
    </source>
</evidence>
<feature type="transmembrane region" description="Helical" evidence="16">
    <location>
        <begin position="45"/>
        <end position="67"/>
    </location>
</feature>
<evidence type="ECO:0000256" key="7">
    <source>
        <dbReference type="ARBA" id="ARBA00022692"/>
    </source>
</evidence>